<gene>
    <name evidence="2" type="ORF">BSOLF_1273</name>
</gene>
<dbReference type="InterPro" id="IPR052356">
    <property type="entry name" value="Thiol_S-MT"/>
</dbReference>
<feature type="domain" description="Methyltransferase type 11" evidence="1">
    <location>
        <begin position="36"/>
        <end position="129"/>
    </location>
</feature>
<accession>A0A2R6Y4F0</accession>
<sequence>MSLFAKLYDPLMLPLEQSILKKWRRELLQKVRGDVLEIGVGTGRNLPFYDTSVRWWGIEPHSEMRRLAEQRLKSVSYQAELVQGGAEYLPFPDAHFDHVVSTLVLCSVKDPKQALKEIERVLRPDGRFLALEHVRIDDLRWVGRLQDSFTPLWSRLADGCHLNRPTEAWVAERFRLEWVKSYVAGGVVMFAARKIM</sequence>
<dbReference type="EMBL" id="PEBX01000005">
    <property type="protein sequence ID" value="PTQ57569.1"/>
    <property type="molecule type" value="Genomic_DNA"/>
</dbReference>
<evidence type="ECO:0000313" key="3">
    <source>
        <dbReference type="Proteomes" id="UP000244338"/>
    </source>
</evidence>
<name>A0A2R6Y4F0_9BACL</name>
<dbReference type="Pfam" id="PF08241">
    <property type="entry name" value="Methyltransf_11"/>
    <property type="match status" value="1"/>
</dbReference>
<keyword evidence="2" id="KW-0489">Methyltransferase</keyword>
<dbReference type="GO" id="GO:0008757">
    <property type="term" value="F:S-adenosylmethionine-dependent methyltransferase activity"/>
    <property type="evidence" value="ECO:0007669"/>
    <property type="project" value="InterPro"/>
</dbReference>
<dbReference type="SUPFAM" id="SSF53335">
    <property type="entry name" value="S-adenosyl-L-methionine-dependent methyltransferases"/>
    <property type="match status" value="1"/>
</dbReference>
<evidence type="ECO:0000313" key="2">
    <source>
        <dbReference type="EMBL" id="PTQ57569.1"/>
    </source>
</evidence>
<dbReference type="CDD" id="cd02440">
    <property type="entry name" value="AdoMet_MTases"/>
    <property type="match status" value="1"/>
</dbReference>
<dbReference type="InterPro" id="IPR029063">
    <property type="entry name" value="SAM-dependent_MTases_sf"/>
</dbReference>
<reference evidence="3" key="1">
    <citation type="journal article" date="2018" name="Sci. Rep.">
        <title>Lignite coal burning seam in the remote Altai Mountains harbors a hydrogen-driven thermophilic microbial community.</title>
        <authorList>
            <person name="Kadnikov V.V."/>
            <person name="Mardanov A.V."/>
            <person name="Ivasenko D.A."/>
            <person name="Antsiferov D.V."/>
            <person name="Beletsky A.V."/>
            <person name="Karnachuk O.V."/>
            <person name="Ravin N.V."/>
        </authorList>
    </citation>
    <scope>NUCLEOTIDE SEQUENCE [LARGE SCALE GENOMIC DNA]</scope>
</reference>
<dbReference type="GO" id="GO:0032259">
    <property type="term" value="P:methylation"/>
    <property type="evidence" value="ECO:0007669"/>
    <property type="project" value="UniProtKB-KW"/>
</dbReference>
<organism evidence="2 3">
    <name type="scientific">Candidatus Carbonibacillus altaicus</name>
    <dbReference type="NCBI Taxonomy" id="2163959"/>
    <lineage>
        <taxon>Bacteria</taxon>
        <taxon>Bacillati</taxon>
        <taxon>Bacillota</taxon>
        <taxon>Bacilli</taxon>
        <taxon>Bacillales</taxon>
        <taxon>Candidatus Carbonibacillus</taxon>
    </lineage>
</organism>
<dbReference type="Proteomes" id="UP000244338">
    <property type="component" value="Unassembled WGS sequence"/>
</dbReference>
<dbReference type="InterPro" id="IPR013216">
    <property type="entry name" value="Methyltransf_11"/>
</dbReference>
<dbReference type="PANTHER" id="PTHR45036:SF1">
    <property type="entry name" value="METHYLTRANSFERASE LIKE 7A"/>
    <property type="match status" value="1"/>
</dbReference>
<proteinExistence type="predicted"/>
<keyword evidence="2" id="KW-0808">Transferase</keyword>
<evidence type="ECO:0000259" key="1">
    <source>
        <dbReference type="Pfam" id="PF08241"/>
    </source>
</evidence>
<comment type="caution">
    <text evidence="2">The sequence shown here is derived from an EMBL/GenBank/DDBJ whole genome shotgun (WGS) entry which is preliminary data.</text>
</comment>
<dbReference type="PANTHER" id="PTHR45036">
    <property type="entry name" value="METHYLTRANSFERASE LIKE 7B"/>
    <property type="match status" value="1"/>
</dbReference>
<dbReference type="Gene3D" id="3.40.50.150">
    <property type="entry name" value="Vaccinia Virus protein VP39"/>
    <property type="match status" value="1"/>
</dbReference>
<protein>
    <submittedName>
        <fullName evidence="2">Phosphatidylethanolamine N-methyltransferase</fullName>
    </submittedName>
</protein>
<dbReference type="AlphaFoldDB" id="A0A2R6Y4F0"/>